<dbReference type="OrthoDB" id="9810112at2"/>
<dbReference type="PANTHER" id="PTHR37690">
    <property type="entry name" value="CHORISMATE DEHYDRATASE"/>
    <property type="match status" value="1"/>
</dbReference>
<comment type="function">
    <text evidence="4">Catalyzes the dehydration of chorismate into 3-[(1-carboxyvinyl)oxy]benzoate, a step in the biosynthesis of menaquinone (MK, vitamin K2).</text>
</comment>
<dbReference type="Pfam" id="PF02621">
    <property type="entry name" value="VitK2_biosynth"/>
    <property type="match status" value="1"/>
</dbReference>
<dbReference type="GO" id="GO:0016836">
    <property type="term" value="F:hydro-lyase activity"/>
    <property type="evidence" value="ECO:0007669"/>
    <property type="project" value="UniProtKB-UniRule"/>
</dbReference>
<dbReference type="PANTHER" id="PTHR37690:SF1">
    <property type="entry name" value="CHORISMATE DEHYDRATASE"/>
    <property type="match status" value="1"/>
</dbReference>
<dbReference type="EC" id="4.2.1.151" evidence="4"/>
<sequence length="303" mass="33560">MPKTRNQNRASTGQRLSKLERVGRLRISAIGFLNPAPLLYDFEHSAKREALAERYDIHYTLPSNCAHELAEGEADLGLIPIAALATIPDLLIVPGCTIASLRRVRSIQIVSRVPLDQIRTLAADTSSRSSVAYAKVLFRHFLGTDPEFRPHAPLVDTMLEHADAALLIGDPALIASESHPVIEMHASQRLYWYDVAEEWTTRTGLPWVAAIWALSAEALAQTNAALLIDDLNASRDAGLAHIEDLVAHWKKRIAVSPQIIRTYLTENIHYVLDERCVAAMKHFFDLAAATGAIPQAPELRFVE</sequence>
<dbReference type="InterPro" id="IPR030868">
    <property type="entry name" value="MqnA"/>
</dbReference>
<keyword evidence="6" id="KW-1185">Reference proteome</keyword>
<keyword evidence="2 4" id="KW-0474">Menaquinone biosynthesis</keyword>
<dbReference type="InterPro" id="IPR003773">
    <property type="entry name" value="Menaquinone_biosynth"/>
</dbReference>
<comment type="similarity">
    <text evidence="4">Belongs to the MqnA/MqnD family. MqnA subfamily.</text>
</comment>
<proteinExistence type="inferred from homology"/>
<dbReference type="GO" id="GO:0009234">
    <property type="term" value="P:menaquinone biosynthetic process"/>
    <property type="evidence" value="ECO:0007669"/>
    <property type="project" value="UniProtKB-UniRule"/>
</dbReference>
<dbReference type="EMBL" id="CP042806">
    <property type="protein sequence ID" value="QEE28546.1"/>
    <property type="molecule type" value="Genomic_DNA"/>
</dbReference>
<dbReference type="HAMAP" id="MF_00995">
    <property type="entry name" value="MqnA"/>
    <property type="match status" value="1"/>
</dbReference>
<dbReference type="SUPFAM" id="SSF53850">
    <property type="entry name" value="Periplasmic binding protein-like II"/>
    <property type="match status" value="1"/>
</dbReference>
<comment type="catalytic activity">
    <reaction evidence="4">
        <text>chorismate = 3-[(1-carboxyvinyl)-oxy]benzoate + H2O</text>
        <dbReference type="Rhea" id="RHEA:40051"/>
        <dbReference type="ChEBI" id="CHEBI:15377"/>
        <dbReference type="ChEBI" id="CHEBI:29748"/>
        <dbReference type="ChEBI" id="CHEBI:76981"/>
        <dbReference type="EC" id="4.2.1.151"/>
    </reaction>
</comment>
<gene>
    <name evidence="4" type="primary">mqnA</name>
    <name evidence="5" type="ORF">FTW19_11390</name>
</gene>
<name>A0A5B9EER6_9BACT</name>
<dbReference type="Gene3D" id="3.40.190.10">
    <property type="entry name" value="Periplasmic binding protein-like II"/>
    <property type="match status" value="2"/>
</dbReference>
<dbReference type="CDD" id="cd13634">
    <property type="entry name" value="PBP2_Sco4506"/>
    <property type="match status" value="1"/>
</dbReference>
<dbReference type="Proteomes" id="UP000321820">
    <property type="component" value="Chromosome"/>
</dbReference>
<accession>A0A5B9EER6</accession>
<dbReference type="KEGG" id="talb:FTW19_11390"/>
<comment type="pathway">
    <text evidence="1 4">Quinol/quinone metabolism; menaquinone biosynthesis.</text>
</comment>
<evidence type="ECO:0000256" key="4">
    <source>
        <dbReference type="HAMAP-Rule" id="MF_00995"/>
    </source>
</evidence>
<evidence type="ECO:0000256" key="1">
    <source>
        <dbReference type="ARBA" id="ARBA00004863"/>
    </source>
</evidence>
<evidence type="ECO:0000313" key="5">
    <source>
        <dbReference type="EMBL" id="QEE28546.1"/>
    </source>
</evidence>
<dbReference type="AlphaFoldDB" id="A0A5B9EER6"/>
<evidence type="ECO:0000313" key="6">
    <source>
        <dbReference type="Proteomes" id="UP000321820"/>
    </source>
</evidence>
<organism evidence="5 6">
    <name type="scientific">Terriglobus albidus</name>
    <dbReference type="NCBI Taxonomy" id="1592106"/>
    <lineage>
        <taxon>Bacteria</taxon>
        <taxon>Pseudomonadati</taxon>
        <taxon>Acidobacteriota</taxon>
        <taxon>Terriglobia</taxon>
        <taxon>Terriglobales</taxon>
        <taxon>Acidobacteriaceae</taxon>
        <taxon>Terriglobus</taxon>
    </lineage>
</organism>
<evidence type="ECO:0000256" key="2">
    <source>
        <dbReference type="ARBA" id="ARBA00022428"/>
    </source>
</evidence>
<evidence type="ECO:0000256" key="3">
    <source>
        <dbReference type="ARBA" id="ARBA00023239"/>
    </source>
</evidence>
<keyword evidence="3 4" id="KW-0456">Lyase</keyword>
<dbReference type="UniPathway" id="UPA00079"/>
<protein>
    <recommendedName>
        <fullName evidence="4">Chorismate dehydratase</fullName>
        <ecNumber evidence="4">4.2.1.151</ecNumber>
    </recommendedName>
    <alternativeName>
        <fullName evidence="4">Menaquinone biosynthetic enzyme MqnA</fullName>
    </alternativeName>
</protein>
<reference evidence="5 6" key="1">
    <citation type="submission" date="2019-08" db="EMBL/GenBank/DDBJ databases">
        <title>Complete genome sequence of Terriglobus albidus strain ORNL.</title>
        <authorList>
            <person name="Podar M."/>
        </authorList>
    </citation>
    <scope>NUCLEOTIDE SEQUENCE [LARGE SCALE GENOMIC DNA]</scope>
    <source>
        <strain evidence="5 6">ORNL</strain>
    </source>
</reference>